<accession>Q4GZD7</accession>
<evidence type="ECO:0000313" key="3">
    <source>
        <dbReference type="Proteomes" id="UP000008524"/>
    </source>
</evidence>
<dbReference type="EMBL" id="AL929603">
    <property type="protein sequence ID" value="CAJ15996.1"/>
    <property type="molecule type" value="Genomic_DNA"/>
</dbReference>
<gene>
    <name evidence="2" type="ORF">TB927.1.810</name>
</gene>
<dbReference type="PaxDb" id="5691-CAJ15996"/>
<dbReference type="Proteomes" id="UP000008524">
    <property type="component" value="Chromosome 1"/>
</dbReference>
<organism evidence="2 3">
    <name type="scientific">Trypanosoma brucei brucei (strain 927/4 GUTat10.1)</name>
    <dbReference type="NCBI Taxonomy" id="185431"/>
    <lineage>
        <taxon>Eukaryota</taxon>
        <taxon>Discoba</taxon>
        <taxon>Euglenozoa</taxon>
        <taxon>Kinetoplastea</taxon>
        <taxon>Metakinetoplastina</taxon>
        <taxon>Trypanosomatida</taxon>
        <taxon>Trypanosomatidae</taxon>
        <taxon>Trypanosoma</taxon>
    </lineage>
</organism>
<name>Q4GZD7_TRYB2</name>
<proteinExistence type="predicted"/>
<dbReference type="RefSeq" id="XP_001218784.1">
    <property type="nucleotide sequence ID" value="XM_001218783.1"/>
</dbReference>
<reference evidence="3" key="2">
    <citation type="journal article" date="2005" name="Science">
        <title>The genome of the African trypanosome Trypanosoma brucei.</title>
        <authorList>
            <person name="Berriman M."/>
            <person name="Ghedin E."/>
            <person name="Hertz-Fowler C."/>
            <person name="Blandin G."/>
            <person name="Renauld H."/>
            <person name="Bartholomeu D.C."/>
            <person name="Lennard N.J."/>
            <person name="Caler E."/>
            <person name="Hamlin N.E."/>
            <person name="Haas B."/>
            <person name="Bohme U."/>
            <person name="Hannick L."/>
            <person name="Aslett M.A."/>
            <person name="Shallom J."/>
            <person name="Marcello L."/>
            <person name="Hou L."/>
            <person name="Wickstead B."/>
            <person name="Alsmark U.C."/>
            <person name="Arrowsmith C."/>
            <person name="Atkin R.J."/>
            <person name="Barron A.J."/>
            <person name="Bringaud F."/>
            <person name="Brooks K."/>
            <person name="Carrington M."/>
            <person name="Cherevach I."/>
            <person name="Chillingworth T.J."/>
            <person name="Churcher C."/>
            <person name="Clark L.N."/>
            <person name="Corton C.H."/>
            <person name="Cronin A."/>
            <person name="Davies R.M."/>
            <person name="Doggett J."/>
            <person name="Djikeng A."/>
            <person name="Feldblyum T."/>
            <person name="Field M.C."/>
            <person name="Fraser A."/>
            <person name="Goodhead I."/>
            <person name="Hance Z."/>
            <person name="Harper D."/>
            <person name="Harris B.R."/>
            <person name="Hauser H."/>
            <person name="Hostetler J."/>
            <person name="Ivens A."/>
            <person name="Jagels K."/>
            <person name="Johnson D."/>
            <person name="Johnson J."/>
            <person name="Jones K."/>
            <person name="Kerhornou A.X."/>
            <person name="Koo H."/>
            <person name="Larke N."/>
            <person name="Landfear S."/>
            <person name="Larkin C."/>
            <person name="Leech V."/>
            <person name="Line A."/>
            <person name="Lord A."/>
            <person name="Macleod A."/>
            <person name="Mooney P.J."/>
            <person name="Moule S."/>
            <person name="Martin D.M."/>
            <person name="Morgan G.W."/>
            <person name="Mungall K."/>
            <person name="Norbertczak H."/>
            <person name="Ormond D."/>
            <person name="Pai G."/>
            <person name="Peacock C.S."/>
            <person name="Peterson J."/>
            <person name="Quail M.A."/>
            <person name="Rabbinowitsch E."/>
            <person name="Rajandream M.A."/>
            <person name="Reitter C."/>
            <person name="Salzberg S.L."/>
            <person name="Sanders M."/>
            <person name="Schobel S."/>
            <person name="Sharp S."/>
            <person name="Simmonds M."/>
            <person name="Simpson A.J."/>
            <person name="Tallon L."/>
            <person name="Turner C.M."/>
            <person name="Tait A."/>
            <person name="Tivey A.R."/>
            <person name="Van Aken S."/>
            <person name="Walker D."/>
            <person name="Wanless D."/>
            <person name="Wang S."/>
            <person name="White B."/>
            <person name="White O."/>
            <person name="Whitehead S."/>
            <person name="Woodward J."/>
            <person name="Wortman J."/>
            <person name="Adams M.D."/>
            <person name="Embley T.M."/>
            <person name="Gull K."/>
            <person name="Ullu E."/>
            <person name="Barry J.D."/>
            <person name="Fairlamb A.H."/>
            <person name="Opperdoes F."/>
            <person name="Barrell B.G."/>
            <person name="Donelson J.E."/>
            <person name="Hall N."/>
            <person name="Fraser C.M."/>
            <person name="Melville S.E."/>
            <person name="El-Sayed N.M."/>
        </authorList>
    </citation>
    <scope>NUCLEOTIDE SEQUENCE [LARGE SCALE GENOMIC DNA]</scope>
    <source>
        <strain evidence="3">927/4 GUTat10.1</strain>
    </source>
</reference>
<dbReference type="KEGG" id="tbr:TB927.1.810"/>
<keyword evidence="3" id="KW-1185">Reference proteome</keyword>
<dbReference type="InParanoid" id="Q4GZD7"/>
<keyword evidence="1" id="KW-0812">Transmembrane</keyword>
<dbReference type="GeneID" id="4357119"/>
<reference evidence="2 3" key="1">
    <citation type="journal article" date="2003" name="Nucleic Acids Res.">
        <title>The DNA sequence of chromosome I of an African trypanosome: gene content, chromosome organisation, recombination and polymorphism.</title>
        <authorList>
            <person name="Hall N."/>
            <person name="Berriman M."/>
            <person name="Lennard N.J."/>
            <person name="Harris B.R."/>
            <person name="Hertz-Fowler C."/>
            <person name="Bart-Delabesse E.N."/>
            <person name="Gerrare C.S."/>
            <person name="Atkin R.J."/>
            <person name="Barron A.J."/>
            <person name="Bowman S."/>
            <person name="Bray-Allen S.P."/>
            <person name="Bringaud F."/>
            <person name="Clark L.N."/>
            <person name="Corton C.H."/>
            <person name="Cronin A."/>
            <person name="Davies R."/>
            <person name="Doggett J."/>
            <person name="Fraser A."/>
            <person name="Gruter E."/>
            <person name="Hall S."/>
            <person name="Harper A.D."/>
            <person name="Kay M.P."/>
            <person name="Leech V."/>
            <person name="Mayes R."/>
            <person name="Price C."/>
            <person name="Quail M.A."/>
            <person name="Rabbinowitch E."/>
            <person name="Reitter C."/>
            <person name="Rutherford K."/>
            <person name="Sasse J."/>
            <person name="Sharp S."/>
            <person name="Shownkeen R."/>
            <person name="Macleod A."/>
            <person name="Taylor S."/>
            <person name="Tweedie A."/>
            <person name="Turner C.M.R."/>
            <person name="Tait A."/>
            <person name="Gull K."/>
            <person name="Barrell B."/>
            <person name="Melville S.E."/>
        </authorList>
    </citation>
    <scope>NUCLEOTIDE SEQUENCE [LARGE SCALE GENOMIC DNA]</scope>
    <source>
        <strain evidence="2 3">927/4 GUTat10.1</strain>
    </source>
</reference>
<feature type="transmembrane region" description="Helical" evidence="1">
    <location>
        <begin position="78"/>
        <end position="98"/>
    </location>
</feature>
<dbReference type="AlphaFoldDB" id="Q4GZD7"/>
<evidence type="ECO:0000313" key="2">
    <source>
        <dbReference type="EMBL" id="CAJ15996.1"/>
    </source>
</evidence>
<feature type="transmembrane region" description="Helical" evidence="1">
    <location>
        <begin position="39"/>
        <end position="66"/>
    </location>
</feature>
<keyword evidence="1" id="KW-1133">Transmembrane helix</keyword>
<keyword evidence="1" id="KW-0472">Membrane</keyword>
<protein>
    <submittedName>
        <fullName evidence="2">Uncharacterized protein</fullName>
    </submittedName>
</protein>
<sequence length="132" mass="15482">MGFGQFVFGGDSVGAWRYKALVWYSLCFLSQSPVEKVHFFIHLFICLCLYCGMEQRVAFSFFIYIYMKNKPFPLTGKVTLFAHLFYFLSHVLLMPYAWRKVSDRLTGRSNNFTPPPSFKKKITPFSYAKKKI</sequence>
<evidence type="ECO:0000256" key="1">
    <source>
        <dbReference type="SAM" id="Phobius"/>
    </source>
</evidence>